<reference evidence="4" key="1">
    <citation type="journal article" date="2020" name="Fungal Divers.">
        <title>Resolving the Mortierellaceae phylogeny through synthesis of multi-gene phylogenetics and phylogenomics.</title>
        <authorList>
            <person name="Vandepol N."/>
            <person name="Liber J."/>
            <person name="Desiro A."/>
            <person name="Na H."/>
            <person name="Kennedy M."/>
            <person name="Barry K."/>
            <person name="Grigoriev I.V."/>
            <person name="Miller A.N."/>
            <person name="O'Donnell K."/>
            <person name="Stajich J.E."/>
            <person name="Bonito G."/>
        </authorList>
    </citation>
    <scope>NUCLEOTIDE SEQUENCE</scope>
    <source>
        <strain evidence="4">NRRL 2769</strain>
    </source>
</reference>
<dbReference type="PANTHER" id="PTHR46825:SF15">
    <property type="entry name" value="BETA-LACTAMASE-RELATED DOMAIN-CONTAINING PROTEIN"/>
    <property type="match status" value="1"/>
</dbReference>
<dbReference type="EMBL" id="JAAAID010000283">
    <property type="protein sequence ID" value="KAG0019487.1"/>
    <property type="molecule type" value="Genomic_DNA"/>
</dbReference>
<evidence type="ECO:0000256" key="1">
    <source>
        <dbReference type="ARBA" id="ARBA00038215"/>
    </source>
</evidence>
<name>A0A9P6MZB3_9FUNG</name>
<dbReference type="Gene3D" id="2.40.128.600">
    <property type="match status" value="1"/>
</dbReference>
<dbReference type="AlphaFoldDB" id="A0A9P6MZB3"/>
<evidence type="ECO:0000259" key="2">
    <source>
        <dbReference type="Pfam" id="PF00144"/>
    </source>
</evidence>
<dbReference type="SUPFAM" id="SSF56601">
    <property type="entry name" value="beta-lactamase/transpeptidase-like"/>
    <property type="match status" value="1"/>
</dbReference>
<evidence type="ECO:0000313" key="4">
    <source>
        <dbReference type="EMBL" id="KAG0019487.1"/>
    </source>
</evidence>
<dbReference type="InterPro" id="IPR050491">
    <property type="entry name" value="AmpC-like"/>
</dbReference>
<evidence type="ECO:0008006" key="6">
    <source>
        <dbReference type="Google" id="ProtNLM"/>
    </source>
</evidence>
<feature type="domain" description="Beta-lactamase-related" evidence="2">
    <location>
        <begin position="32"/>
        <end position="374"/>
    </location>
</feature>
<keyword evidence="5" id="KW-1185">Reference proteome</keyword>
<dbReference type="Pfam" id="PF11954">
    <property type="entry name" value="DUF3471"/>
    <property type="match status" value="1"/>
</dbReference>
<evidence type="ECO:0000259" key="3">
    <source>
        <dbReference type="Pfam" id="PF11954"/>
    </source>
</evidence>
<feature type="domain" description="Peptidase S12 Pab87-related C-terminal" evidence="3">
    <location>
        <begin position="413"/>
        <end position="505"/>
    </location>
</feature>
<gene>
    <name evidence="4" type="ORF">BGZ80_005756</name>
</gene>
<sequence length="518" mass="57598">MQIFFSRIFSQRRHVHSLLKPSLEKAPEGLREALERGRIQCGIPGMSVAVLHKGELIFADGFGKRNEQEPFTAETLSPIASLTKAFTATAVGELVAEGKMDWDKTPVNKYLPEFELEDPVLTSQLTMVDLLSHRTGLPSAVGLSWFRSKETRLNLIKRLKHVKMDTKLGSKCLYNNVMYAVAGEAAARVAGTSYEKLVETKILKPLRLSNTGFSPMEMKRRPNHAMPYSAESLEDAQKGLFRMDALNEVYMADAPAGDMFSNVLDLVRWGKAIMNTGNIDGEQVLSKESIVETLSPHTIMGGGPGGSADFGPIMTYGMGWVQDCFKGQNFYWHNGGLLGFQSRLDVFPDRDLVIAQLCNIFTSQMAACASRYIAEKVLNLPTTRDWISDVAVNSTKDFYDSLESSAKGNFPERIPNKPAVHELHAYEGVYSNAIYGDVSVKVDKEKSAKGSLHFKMGALESKLEHFHFDAYVVKLDEIKVSDLATFLTGGDGKVMGFRLFEEDFKRKDDPISESKESK</sequence>
<dbReference type="Pfam" id="PF00144">
    <property type="entry name" value="Beta-lactamase"/>
    <property type="match status" value="1"/>
</dbReference>
<organism evidence="4 5">
    <name type="scientific">Entomortierella chlamydospora</name>
    <dbReference type="NCBI Taxonomy" id="101097"/>
    <lineage>
        <taxon>Eukaryota</taxon>
        <taxon>Fungi</taxon>
        <taxon>Fungi incertae sedis</taxon>
        <taxon>Mucoromycota</taxon>
        <taxon>Mortierellomycotina</taxon>
        <taxon>Mortierellomycetes</taxon>
        <taxon>Mortierellales</taxon>
        <taxon>Mortierellaceae</taxon>
        <taxon>Entomortierella</taxon>
    </lineage>
</organism>
<dbReference type="InterPro" id="IPR012338">
    <property type="entry name" value="Beta-lactam/transpept-like"/>
</dbReference>
<protein>
    <recommendedName>
        <fullName evidence="6">Beta-lactamase/transpeptidase-like protein</fullName>
    </recommendedName>
</protein>
<dbReference type="OrthoDB" id="5946976at2759"/>
<accession>A0A9P6MZB3</accession>
<evidence type="ECO:0000313" key="5">
    <source>
        <dbReference type="Proteomes" id="UP000703661"/>
    </source>
</evidence>
<dbReference type="Proteomes" id="UP000703661">
    <property type="component" value="Unassembled WGS sequence"/>
</dbReference>
<comment type="similarity">
    <text evidence="1">Belongs to the peptidase S12 family.</text>
</comment>
<dbReference type="InterPro" id="IPR021860">
    <property type="entry name" value="Peptidase_S12_Pab87-rel_C"/>
</dbReference>
<comment type="caution">
    <text evidence="4">The sequence shown here is derived from an EMBL/GenBank/DDBJ whole genome shotgun (WGS) entry which is preliminary data.</text>
</comment>
<dbReference type="Gene3D" id="3.40.710.10">
    <property type="entry name" value="DD-peptidase/beta-lactamase superfamily"/>
    <property type="match status" value="1"/>
</dbReference>
<dbReference type="InterPro" id="IPR001466">
    <property type="entry name" value="Beta-lactam-related"/>
</dbReference>
<proteinExistence type="inferred from homology"/>
<dbReference type="PANTHER" id="PTHR46825">
    <property type="entry name" value="D-ALANYL-D-ALANINE-CARBOXYPEPTIDASE/ENDOPEPTIDASE AMPH"/>
    <property type="match status" value="1"/>
</dbReference>